<feature type="region of interest" description="Disordered" evidence="4">
    <location>
        <begin position="709"/>
        <end position="774"/>
    </location>
</feature>
<dbReference type="PANTHER" id="PTHR24174">
    <property type="entry name" value="ANKYRIN REPEAT AND STERILE ALPHA MOTIF DOMAIN-CONTAINING PROTEIN 1"/>
    <property type="match status" value="1"/>
</dbReference>
<feature type="region of interest" description="Disordered" evidence="4">
    <location>
        <begin position="524"/>
        <end position="692"/>
    </location>
</feature>
<dbReference type="RefSeq" id="XP_019646362.1">
    <property type="nucleotide sequence ID" value="XM_019790803.1"/>
</dbReference>
<feature type="compositionally biased region" description="Polar residues" evidence="4">
    <location>
        <begin position="564"/>
        <end position="585"/>
    </location>
</feature>
<evidence type="ECO:0000256" key="1">
    <source>
        <dbReference type="ARBA" id="ARBA00022737"/>
    </source>
</evidence>
<feature type="repeat" description="ANK" evidence="3">
    <location>
        <begin position="219"/>
        <end position="251"/>
    </location>
</feature>
<feature type="compositionally biased region" description="Polar residues" evidence="4">
    <location>
        <begin position="407"/>
        <end position="416"/>
    </location>
</feature>
<dbReference type="Proteomes" id="UP000515135">
    <property type="component" value="Unplaced"/>
</dbReference>
<feature type="repeat" description="ANK" evidence="3">
    <location>
        <begin position="187"/>
        <end position="219"/>
    </location>
</feature>
<protein>
    <submittedName>
        <fullName evidence="6">Ankyrin-1-like</fullName>
    </submittedName>
</protein>
<evidence type="ECO:0000313" key="6">
    <source>
        <dbReference type="RefSeq" id="XP_019646362.1"/>
    </source>
</evidence>
<dbReference type="AlphaFoldDB" id="A0A6P5ATH8"/>
<feature type="compositionally biased region" description="Pro residues" evidence="4">
    <location>
        <begin position="417"/>
        <end position="426"/>
    </location>
</feature>
<feature type="compositionally biased region" description="Basic and acidic residues" evidence="4">
    <location>
        <begin position="486"/>
        <end position="508"/>
    </location>
</feature>
<feature type="compositionally biased region" description="Low complexity" evidence="4">
    <location>
        <begin position="594"/>
        <end position="609"/>
    </location>
</feature>
<feature type="compositionally biased region" description="Polar residues" evidence="4">
    <location>
        <begin position="661"/>
        <end position="672"/>
    </location>
</feature>
<evidence type="ECO:0000256" key="2">
    <source>
        <dbReference type="ARBA" id="ARBA00023043"/>
    </source>
</evidence>
<dbReference type="GO" id="GO:0005829">
    <property type="term" value="C:cytosol"/>
    <property type="evidence" value="ECO:0007669"/>
    <property type="project" value="TreeGrafter"/>
</dbReference>
<proteinExistence type="predicted"/>
<evidence type="ECO:0000256" key="4">
    <source>
        <dbReference type="SAM" id="MobiDB-lite"/>
    </source>
</evidence>
<evidence type="ECO:0000256" key="3">
    <source>
        <dbReference type="PROSITE-ProRule" id="PRU00023"/>
    </source>
</evidence>
<feature type="compositionally biased region" description="Polar residues" evidence="4">
    <location>
        <begin position="444"/>
        <end position="453"/>
    </location>
</feature>
<feature type="region of interest" description="Disordered" evidence="4">
    <location>
        <begin position="291"/>
        <end position="508"/>
    </location>
</feature>
<dbReference type="OrthoDB" id="10039052at2759"/>
<feature type="region of interest" description="Disordered" evidence="4">
    <location>
        <begin position="843"/>
        <end position="922"/>
    </location>
</feature>
<dbReference type="InterPro" id="IPR036770">
    <property type="entry name" value="Ankyrin_rpt-contain_sf"/>
</dbReference>
<dbReference type="PANTHER" id="PTHR24174:SF1">
    <property type="entry name" value="IP14385P"/>
    <property type="match status" value="1"/>
</dbReference>
<dbReference type="PROSITE" id="PS50088">
    <property type="entry name" value="ANK_REPEAT"/>
    <property type="match status" value="5"/>
</dbReference>
<feature type="compositionally biased region" description="Low complexity" evidence="4">
    <location>
        <begin position="858"/>
        <end position="869"/>
    </location>
</feature>
<gene>
    <name evidence="6" type="primary">LOC109486896</name>
</gene>
<keyword evidence="5" id="KW-1185">Reference proteome</keyword>
<feature type="compositionally biased region" description="Basic and acidic residues" evidence="4">
    <location>
        <begin position="354"/>
        <end position="365"/>
    </location>
</feature>
<evidence type="ECO:0000313" key="5">
    <source>
        <dbReference type="Proteomes" id="UP000515135"/>
    </source>
</evidence>
<feature type="compositionally biased region" description="Low complexity" evidence="4">
    <location>
        <begin position="620"/>
        <end position="633"/>
    </location>
</feature>
<dbReference type="Pfam" id="PF12796">
    <property type="entry name" value="Ank_2"/>
    <property type="match status" value="3"/>
</dbReference>
<dbReference type="InterPro" id="IPR002110">
    <property type="entry name" value="Ankyrin_rpt"/>
</dbReference>
<feature type="compositionally biased region" description="Basic and acidic residues" evidence="4">
    <location>
        <begin position="644"/>
        <end position="659"/>
    </location>
</feature>
<dbReference type="SMART" id="SM00248">
    <property type="entry name" value="ANK"/>
    <property type="match status" value="6"/>
</dbReference>
<feature type="compositionally biased region" description="Polar residues" evidence="4">
    <location>
        <begin position="610"/>
        <end position="619"/>
    </location>
</feature>
<dbReference type="PRINTS" id="PR01415">
    <property type="entry name" value="ANKYRIN"/>
</dbReference>
<feature type="compositionally biased region" description="Basic and acidic residues" evidence="4">
    <location>
        <begin position="524"/>
        <end position="535"/>
    </location>
</feature>
<name>A0A6P5ATH8_BRABE</name>
<organism evidence="5 6">
    <name type="scientific">Branchiostoma belcheri</name>
    <name type="common">Amphioxus</name>
    <dbReference type="NCBI Taxonomy" id="7741"/>
    <lineage>
        <taxon>Eukaryota</taxon>
        <taxon>Metazoa</taxon>
        <taxon>Chordata</taxon>
        <taxon>Cephalochordata</taxon>
        <taxon>Leptocardii</taxon>
        <taxon>Amphioxiformes</taxon>
        <taxon>Branchiostomatidae</taxon>
        <taxon>Branchiostoma</taxon>
    </lineage>
</organism>
<feature type="repeat" description="ANK" evidence="3">
    <location>
        <begin position="52"/>
        <end position="84"/>
    </location>
</feature>
<dbReference type="SUPFAM" id="SSF48403">
    <property type="entry name" value="Ankyrin repeat"/>
    <property type="match status" value="1"/>
</dbReference>
<dbReference type="KEGG" id="bbel:109486896"/>
<feature type="repeat" description="ANK" evidence="3">
    <location>
        <begin position="121"/>
        <end position="153"/>
    </location>
</feature>
<dbReference type="InterPro" id="IPR033635">
    <property type="entry name" value="ANKS1/Caskin"/>
</dbReference>
<feature type="compositionally biased region" description="Acidic residues" evidence="4">
    <location>
        <begin position="340"/>
        <end position="350"/>
    </location>
</feature>
<reference evidence="6" key="1">
    <citation type="submission" date="2025-08" db="UniProtKB">
        <authorList>
            <consortium name="RefSeq"/>
        </authorList>
    </citation>
    <scope>IDENTIFICATION</scope>
    <source>
        <tissue evidence="6">Gonad</tissue>
    </source>
</reference>
<dbReference type="Gene3D" id="1.25.40.20">
    <property type="entry name" value="Ankyrin repeat-containing domain"/>
    <property type="match status" value="2"/>
</dbReference>
<feature type="repeat" description="ANK" evidence="3">
    <location>
        <begin position="85"/>
        <end position="117"/>
    </location>
</feature>
<accession>A0A6P5ATH8</accession>
<dbReference type="PROSITE" id="PS50297">
    <property type="entry name" value="ANK_REP_REGION"/>
    <property type="match status" value="5"/>
</dbReference>
<keyword evidence="1" id="KW-0677">Repeat</keyword>
<feature type="compositionally biased region" description="Basic and acidic residues" evidence="4">
    <location>
        <begin position="719"/>
        <end position="763"/>
    </location>
</feature>
<keyword evidence="2 3" id="KW-0040">ANK repeat</keyword>
<sequence>MPREQELLEAARLGNIAVIEKLLVPKTKRSPVSLQALTSLRRGTSPNCQDNTGYTPLHHAALNGHREVVALLLNYGASANLADSKGSYPLHLAAWTGNADIVRSLILHGPSHAKVNERNKDSETPLHFAAQYGHTAVVKVLLEHHADPTMRNKREEAPLDLACLYGRLDTVELLLRKHPTLLDRPGGQSTPLHLASRNGHKPVVQVLLEAGIDINKKTENGTALHEAALCGKVDIVRLLLDCGVDPLIQDKSGQTVLELLAGIPKASEITKLIKDHMNKLCLPIGSLDSAPASPSVIDSSPEHVQSPYDNVPQPIPSPYHNIGDDDHDIPAPPAHGSTSSEEENLYDEPPIEAFRGREREGENRHSQSSSGSAYELLSEATSGQPRRSLVFKFDQSQSPVSEKGGTTPLSPTGYNQPPTPDHPPPSANTAENTIHQRFFPVPPSSGQARTAQTVDGHRDIHTQGSYEPADVSDSRHEDSVAMGSREITEGKLESQALDRHENIGEKDTLALPEVSPVWKRLSQEEAKQKLKETLAKKQAQKAADSLEKTADDAVENLEEEKQSLDSVQENSLTQIPEEVSTNQGSPRREAVPASGLTPSDLSSASSSTSYENIPGQQWDSTSESASSRSGSRSETAENLAELSRTTEHFDGSKVADEKNVISLQITRVGSNAESDRSEAEGHVVGLRLSEGELQDTTLTDLTSVTSMDSLSALSSPAEDAGKSVEHAGKSAEHAGKNAEHVGKSAEHAGKDMEHAGKGPEHAGKSVSTSVHMEKTLVVEYRPESAEIVRRRGAGGSEGEISPASTEKLLLDLQPFAALCHGSNPKTQSRVSSILYESVLKQEMENEGFESEPTSPEVSDTASSTSDASPFPSPSPTSPSMPDFDAIITETAEHNVGSNGGREREDSGFEQPVDETAEWDQLT</sequence>
<dbReference type="GeneID" id="109486896"/>
<feature type="compositionally biased region" description="Acidic residues" evidence="4">
    <location>
        <begin position="911"/>
        <end position="922"/>
    </location>
</feature>